<protein>
    <recommendedName>
        <fullName evidence="7">Chemotaxis protein CheY</fullName>
    </recommendedName>
</protein>
<dbReference type="Gene3D" id="3.30.565.10">
    <property type="entry name" value="Histidine kinase-like ATPase, C-terminal domain"/>
    <property type="match status" value="1"/>
</dbReference>
<dbReference type="SMART" id="SM00448">
    <property type="entry name" value="REC"/>
    <property type="match status" value="1"/>
</dbReference>
<dbReference type="OrthoDB" id="9781208at2"/>
<dbReference type="HOGENOM" id="CLU_000445_114_72_10"/>
<dbReference type="InterPro" id="IPR005467">
    <property type="entry name" value="His_kinase_dom"/>
</dbReference>
<dbReference type="GO" id="GO:0000155">
    <property type="term" value="F:phosphorelay sensor kinase activity"/>
    <property type="evidence" value="ECO:0007669"/>
    <property type="project" value="InterPro"/>
</dbReference>
<evidence type="ECO:0000259" key="4">
    <source>
        <dbReference type="PROSITE" id="PS50110"/>
    </source>
</evidence>
<evidence type="ECO:0000256" key="1">
    <source>
        <dbReference type="ARBA" id="ARBA00022553"/>
    </source>
</evidence>
<dbReference type="InterPro" id="IPR001789">
    <property type="entry name" value="Sig_transdc_resp-reg_receiver"/>
</dbReference>
<dbReference type="PATRIC" id="fig|1379870.5.peg.6113"/>
<reference evidence="5 6" key="1">
    <citation type="journal article" date="2014" name="Curr. Microbiol.">
        <title>Spirosoma radiotolerans sp. nov., a gamma-radiation-resistant bacterium isolated from gamma ray-irradiated soil.</title>
        <authorList>
            <person name="Lee J.J."/>
            <person name="Srinivasan S."/>
            <person name="Lim S."/>
            <person name="Joe M."/>
            <person name="Im S."/>
            <person name="Bae S.I."/>
            <person name="Park K.R."/>
            <person name="Han J.H."/>
            <person name="Park S.H."/>
            <person name="Joo B.M."/>
            <person name="Park S.J."/>
            <person name="Kim M.K."/>
        </authorList>
    </citation>
    <scope>NUCLEOTIDE SEQUENCE [LARGE SCALE GENOMIC DNA]</scope>
    <source>
        <strain evidence="5 6">DG5A</strain>
    </source>
</reference>
<keyword evidence="6" id="KW-1185">Reference proteome</keyword>
<dbReference type="EMBL" id="CP010429">
    <property type="protein sequence ID" value="AKD58224.1"/>
    <property type="molecule type" value="Genomic_DNA"/>
</dbReference>
<dbReference type="SMART" id="SM00387">
    <property type="entry name" value="HATPase_c"/>
    <property type="match status" value="1"/>
</dbReference>
<feature type="domain" description="Histidine kinase" evidence="3">
    <location>
        <begin position="144"/>
        <end position="364"/>
    </location>
</feature>
<dbReference type="CDD" id="cd17574">
    <property type="entry name" value="REC_OmpR"/>
    <property type="match status" value="1"/>
</dbReference>
<feature type="domain" description="Response regulatory" evidence="4">
    <location>
        <begin position="4"/>
        <end position="120"/>
    </location>
</feature>
<dbReference type="InterPro" id="IPR011006">
    <property type="entry name" value="CheY-like_superfamily"/>
</dbReference>
<dbReference type="Gene3D" id="3.40.50.2300">
    <property type="match status" value="1"/>
</dbReference>
<name>A0A0E4A0M7_9BACT</name>
<dbReference type="STRING" id="1379870.SD10_28340"/>
<dbReference type="PANTHER" id="PTHR43547">
    <property type="entry name" value="TWO-COMPONENT HISTIDINE KINASE"/>
    <property type="match status" value="1"/>
</dbReference>
<gene>
    <name evidence="5" type="ORF">SD10_28340</name>
</gene>
<feature type="modified residue" description="4-aspartylphosphate" evidence="2">
    <location>
        <position position="53"/>
    </location>
</feature>
<proteinExistence type="predicted"/>
<dbReference type="SUPFAM" id="SSF55874">
    <property type="entry name" value="ATPase domain of HSP90 chaperone/DNA topoisomerase II/histidine kinase"/>
    <property type="match status" value="1"/>
</dbReference>
<dbReference type="InterPro" id="IPR036890">
    <property type="entry name" value="HATPase_C_sf"/>
</dbReference>
<dbReference type="PROSITE" id="PS50109">
    <property type="entry name" value="HIS_KIN"/>
    <property type="match status" value="1"/>
</dbReference>
<dbReference type="AlphaFoldDB" id="A0A0E4A0M7"/>
<sequence length="364" mass="40996">MKPHLLVIEDEEPIRQNVAELLTLNNFSVQTAPNGREGITLAMQQHPDLILCDVMMPGLDGFQTLEVIRSNPILSSVPFLFLTAKTEAIDNRKGMALGADDYLTKPFKIDTLLSAIWARLQRETHRKAHIQTLIQEQLWTITGVSTHEYNTSLTGILGFTSLLMDYYGEFSRTENLSMLNMIKINCLRLKRSLDNNRLMTRLQNISPSDTAYAIFSTGHSVINAAMIEERLGSISYRQDRTVPHQIEVESAQVGIAKDNLISIIDELLDNACKFSTGSQPVHITGRQDDCQYSLTIKNDGQPFNTADMKQIEAYRQFEQSQYEQQGFGLGLAIVKKLLALNNGTLLIDSLSRSETQLRVYLPLM</sequence>
<dbReference type="Gene3D" id="1.10.287.130">
    <property type="match status" value="1"/>
</dbReference>
<dbReference type="InterPro" id="IPR003594">
    <property type="entry name" value="HATPase_dom"/>
</dbReference>
<evidence type="ECO:0000259" key="3">
    <source>
        <dbReference type="PROSITE" id="PS50109"/>
    </source>
</evidence>
<evidence type="ECO:0008006" key="7">
    <source>
        <dbReference type="Google" id="ProtNLM"/>
    </source>
</evidence>
<accession>A0A0E4A0M7</accession>
<evidence type="ECO:0000313" key="5">
    <source>
        <dbReference type="EMBL" id="AKD58224.1"/>
    </source>
</evidence>
<dbReference type="PANTHER" id="PTHR43547:SF2">
    <property type="entry name" value="HYBRID SIGNAL TRANSDUCTION HISTIDINE KINASE C"/>
    <property type="match status" value="1"/>
</dbReference>
<dbReference type="SUPFAM" id="SSF47384">
    <property type="entry name" value="Homodimeric domain of signal transducing histidine kinase"/>
    <property type="match status" value="1"/>
</dbReference>
<evidence type="ECO:0000256" key="2">
    <source>
        <dbReference type="PROSITE-ProRule" id="PRU00169"/>
    </source>
</evidence>
<dbReference type="Proteomes" id="UP000033054">
    <property type="component" value="Chromosome"/>
</dbReference>
<dbReference type="Pfam" id="PF02518">
    <property type="entry name" value="HATPase_c"/>
    <property type="match status" value="1"/>
</dbReference>
<dbReference type="Pfam" id="PF00072">
    <property type="entry name" value="Response_reg"/>
    <property type="match status" value="1"/>
</dbReference>
<dbReference type="SUPFAM" id="SSF52172">
    <property type="entry name" value="CheY-like"/>
    <property type="match status" value="1"/>
</dbReference>
<dbReference type="RefSeq" id="WP_046578794.1">
    <property type="nucleotide sequence ID" value="NZ_CP010429.1"/>
</dbReference>
<evidence type="ECO:0000313" key="6">
    <source>
        <dbReference type="Proteomes" id="UP000033054"/>
    </source>
</evidence>
<organism evidence="5 6">
    <name type="scientific">Spirosoma radiotolerans</name>
    <dbReference type="NCBI Taxonomy" id="1379870"/>
    <lineage>
        <taxon>Bacteria</taxon>
        <taxon>Pseudomonadati</taxon>
        <taxon>Bacteroidota</taxon>
        <taxon>Cytophagia</taxon>
        <taxon>Cytophagales</taxon>
        <taxon>Cytophagaceae</taxon>
        <taxon>Spirosoma</taxon>
    </lineage>
</organism>
<dbReference type="KEGG" id="srd:SD10_28340"/>
<dbReference type="InterPro" id="IPR036097">
    <property type="entry name" value="HisK_dim/P_sf"/>
</dbReference>
<keyword evidence="1 2" id="KW-0597">Phosphoprotein</keyword>
<dbReference type="PROSITE" id="PS50110">
    <property type="entry name" value="RESPONSE_REGULATORY"/>
    <property type="match status" value="1"/>
</dbReference>